<keyword evidence="4" id="KW-0745">Spermidine biosynthesis</keyword>
<keyword evidence="9" id="KW-0670">Pyruvate</keyword>
<dbReference type="Pfam" id="PF02675">
    <property type="entry name" value="AdoMet_dc"/>
    <property type="match status" value="1"/>
</dbReference>
<evidence type="ECO:0000256" key="9">
    <source>
        <dbReference type="ARBA" id="ARBA00023317"/>
    </source>
</evidence>
<dbReference type="InterPro" id="IPR016067">
    <property type="entry name" value="S-AdoMet_deCO2ase_core"/>
</dbReference>
<dbReference type="Proteomes" id="UP000188357">
    <property type="component" value="Unassembled WGS sequence"/>
</dbReference>
<evidence type="ECO:0000313" key="12">
    <source>
        <dbReference type="Proteomes" id="UP000188357"/>
    </source>
</evidence>
<dbReference type="GO" id="GO:0008295">
    <property type="term" value="P:spermidine biosynthetic process"/>
    <property type="evidence" value="ECO:0007669"/>
    <property type="project" value="UniProtKB-KW"/>
</dbReference>
<evidence type="ECO:0000256" key="2">
    <source>
        <dbReference type="ARBA" id="ARBA00022793"/>
    </source>
</evidence>
<gene>
    <name evidence="11" type="primary">speH</name>
    <name evidence="11" type="ORF">A1232T_00538</name>
</gene>
<evidence type="ECO:0000313" key="11">
    <source>
        <dbReference type="EMBL" id="SJM67888.1"/>
    </source>
</evidence>
<evidence type="ECO:0000256" key="3">
    <source>
        <dbReference type="ARBA" id="ARBA00022813"/>
    </source>
</evidence>
<comment type="cofactor">
    <cofactor evidence="1">
        <name>pyruvate</name>
        <dbReference type="ChEBI" id="CHEBI:15361"/>
    </cofactor>
</comment>
<evidence type="ECO:0000256" key="5">
    <source>
        <dbReference type="ARBA" id="ARBA00023115"/>
    </source>
</evidence>
<organism evidence="11 12">
    <name type="scientific">Psychrobacter piechaudii</name>
    <dbReference type="NCBI Taxonomy" id="1945521"/>
    <lineage>
        <taxon>Bacteria</taxon>
        <taxon>Pseudomonadati</taxon>
        <taxon>Pseudomonadota</taxon>
        <taxon>Gammaproteobacteria</taxon>
        <taxon>Moraxellales</taxon>
        <taxon>Moraxellaceae</taxon>
        <taxon>Psychrobacter</taxon>
    </lineage>
</organism>
<reference evidence="11 12" key="1">
    <citation type="submission" date="2017-02" db="EMBL/GenBank/DDBJ databases">
        <authorList>
            <person name="Peterson S.W."/>
        </authorList>
    </citation>
    <scope>NUCLEOTIDE SEQUENCE [LARGE SCALE GENOMIC DNA]</scope>
    <source>
        <strain evidence="11">Psychrobacter_piechaudii</strain>
    </source>
</reference>
<dbReference type="PANTHER" id="PTHR33866:SF2">
    <property type="entry name" value="S-ADENOSYLMETHIONINE DECARBOXYLASE PROENZYME"/>
    <property type="match status" value="1"/>
</dbReference>
<evidence type="ECO:0000256" key="6">
    <source>
        <dbReference type="ARBA" id="ARBA00023145"/>
    </source>
</evidence>
<dbReference type="GO" id="GO:0004014">
    <property type="term" value="F:adenosylmethionine decarboxylase activity"/>
    <property type="evidence" value="ECO:0007669"/>
    <property type="project" value="UniProtKB-EC"/>
</dbReference>
<protein>
    <submittedName>
        <fullName evidence="11">S-adenosylmethionine decarboxylase proenzyme</fullName>
        <ecNumber evidence="11">4.1.1.50</ecNumber>
    </submittedName>
</protein>
<keyword evidence="2" id="KW-0210">Decarboxylase</keyword>
<evidence type="ECO:0000256" key="7">
    <source>
        <dbReference type="ARBA" id="ARBA00023239"/>
    </source>
</evidence>
<dbReference type="SUPFAM" id="SSF56276">
    <property type="entry name" value="S-adenosylmethionine decarboxylase"/>
    <property type="match status" value="1"/>
</dbReference>
<dbReference type="GO" id="GO:0005829">
    <property type="term" value="C:cytosol"/>
    <property type="evidence" value="ECO:0007669"/>
    <property type="project" value="TreeGrafter"/>
</dbReference>
<keyword evidence="7 11" id="KW-0456">Lyase</keyword>
<keyword evidence="3" id="KW-0068">Autocatalytic cleavage</keyword>
<dbReference type="InterPro" id="IPR003826">
    <property type="entry name" value="AdoMetDC_fam_prok"/>
</dbReference>
<keyword evidence="12" id="KW-1185">Reference proteome</keyword>
<proteinExistence type="predicted"/>
<evidence type="ECO:0000256" key="8">
    <source>
        <dbReference type="ARBA" id="ARBA00023270"/>
    </source>
</evidence>
<dbReference type="EC" id="4.1.1.50" evidence="11"/>
<name>A0A1R4GI79_9GAMM</name>
<accession>A0A1R4GI79</accession>
<evidence type="ECO:0000256" key="1">
    <source>
        <dbReference type="ARBA" id="ARBA00001928"/>
    </source>
</evidence>
<dbReference type="RefSeq" id="WP_208608016.1">
    <property type="nucleotide sequence ID" value="NZ_FUGE01000076.1"/>
</dbReference>
<keyword evidence="5" id="KW-0620">Polyamine biosynthesis</keyword>
<feature type="compositionally biased region" description="Low complexity" evidence="10">
    <location>
        <begin position="1"/>
        <end position="17"/>
    </location>
</feature>
<dbReference type="PANTHER" id="PTHR33866">
    <property type="entry name" value="S-ADENOSYLMETHIONINE DECARBOXYLASE PROENZYME"/>
    <property type="match status" value="1"/>
</dbReference>
<feature type="region of interest" description="Disordered" evidence="10">
    <location>
        <begin position="1"/>
        <end position="27"/>
    </location>
</feature>
<evidence type="ECO:0000256" key="10">
    <source>
        <dbReference type="SAM" id="MobiDB-lite"/>
    </source>
</evidence>
<dbReference type="AlphaFoldDB" id="A0A1R4GI79"/>
<keyword evidence="8" id="KW-0704">Schiff base</keyword>
<keyword evidence="6" id="KW-0865">Zymogen</keyword>
<dbReference type="STRING" id="1945521.A1232T_00538"/>
<dbReference type="Gene3D" id="3.60.90.10">
    <property type="entry name" value="S-adenosylmethionine decarboxylase"/>
    <property type="match status" value="1"/>
</dbReference>
<dbReference type="EMBL" id="FUGE01000076">
    <property type="protein sequence ID" value="SJM67888.1"/>
    <property type="molecule type" value="Genomic_DNA"/>
</dbReference>
<sequence length="176" mass="19396">MKNSLSNKNSSNATATNPQSSSHDNPMTGKHILAEFWQCQCDPQLLTSSQPLLELLIEAVEQAGLTLVGHAVHEFEQHVTQACNNSNDSEVNSQRSSQGQTSGVTLTLLLAESHLCLHTWGEYQTVTMDVYVCNVANENSSKADALFNACLQLFKPSQHHVNSVSRQHNIPNNFQH</sequence>
<evidence type="ECO:0000256" key="4">
    <source>
        <dbReference type="ARBA" id="ARBA00023066"/>
    </source>
</evidence>